<dbReference type="AlphaFoldDB" id="A0A9P9XRP5"/>
<keyword evidence="3" id="KW-1185">Reference proteome</keyword>
<dbReference type="InterPro" id="IPR029058">
    <property type="entry name" value="AB_hydrolase_fold"/>
</dbReference>
<accession>A0A9P9XRP5</accession>
<comment type="caution">
    <text evidence="2">The sequence shown here is derived from an EMBL/GenBank/DDBJ whole genome shotgun (WGS) entry which is preliminary data.</text>
</comment>
<dbReference type="GO" id="GO:0006629">
    <property type="term" value="P:lipid metabolic process"/>
    <property type="evidence" value="ECO:0007669"/>
    <property type="project" value="InterPro"/>
</dbReference>
<dbReference type="Pfam" id="PF01764">
    <property type="entry name" value="Lipase_3"/>
    <property type="match status" value="1"/>
</dbReference>
<gene>
    <name evidence="2" type="ORF">CABS02_01760</name>
</gene>
<name>A0A9P9XRP5_9PEZI</name>
<dbReference type="InterPro" id="IPR002921">
    <property type="entry name" value="Fungal_lipase-type"/>
</dbReference>
<dbReference type="SUPFAM" id="SSF53474">
    <property type="entry name" value="alpha/beta-Hydrolases"/>
    <property type="match status" value="1"/>
</dbReference>
<sequence>MSTLNLFQQIHLQSLTANLAGSIMGPESVLQEAMNIAAKRMVKKHLSQYGWDITWGPRVWKSETSKWYEGLNNCWMVMKAPNVEYPDGTRFDTYVVAIAGTTVFSTEDWEFEDFGVDKVVDFNAYTKNFTTGSADKPVGVQNPPFRDIPYGAWGTTFGAWAVATHASPSGNPGAGTNLLNYLANLKKSPGEFRVIFTGHSLGGALSPYLSLATKANNLVPGVADIAGDILALPSAGATPGEQLFSDAYSKLSKVSGPGGYQLWNADFYNTLDIVPNAWSTDDTQDRNIDKIVSIYGPLQGKFLTKIQGLVQKAKDRAKSSGFTYIPIEGSPFNGTPPAETPTNFLSFMSEAVLQHTKAYHNAVNVSDELVDLYKAIISAPGVKKKSARILAKEMPVLCNVDDSEWDDNSDDKYPFDCILTGERVPR</sequence>
<proteinExistence type="predicted"/>
<reference evidence="2" key="1">
    <citation type="submission" date="2019-01" db="EMBL/GenBank/DDBJ databases">
        <title>Colletotrichum abscissum LGMF1257.</title>
        <authorList>
            <person name="Baroncelli R."/>
        </authorList>
    </citation>
    <scope>NUCLEOTIDE SEQUENCE</scope>
    <source>
        <strain evidence="2">Ca142</strain>
    </source>
</reference>
<evidence type="ECO:0000259" key="1">
    <source>
        <dbReference type="Pfam" id="PF01764"/>
    </source>
</evidence>
<dbReference type="Proteomes" id="UP001056436">
    <property type="component" value="Unassembled WGS sequence"/>
</dbReference>
<dbReference type="OrthoDB" id="406844at2759"/>
<evidence type="ECO:0000313" key="2">
    <source>
        <dbReference type="EMBL" id="KAI3558087.1"/>
    </source>
</evidence>
<organism evidence="2 3">
    <name type="scientific">Colletotrichum abscissum</name>
    <dbReference type="NCBI Taxonomy" id="1671311"/>
    <lineage>
        <taxon>Eukaryota</taxon>
        <taxon>Fungi</taxon>
        <taxon>Dikarya</taxon>
        <taxon>Ascomycota</taxon>
        <taxon>Pezizomycotina</taxon>
        <taxon>Sordariomycetes</taxon>
        <taxon>Hypocreomycetidae</taxon>
        <taxon>Glomerellales</taxon>
        <taxon>Glomerellaceae</taxon>
        <taxon>Colletotrichum</taxon>
        <taxon>Colletotrichum acutatum species complex</taxon>
    </lineage>
</organism>
<dbReference type="Gene3D" id="3.40.50.1820">
    <property type="entry name" value="alpha/beta hydrolase"/>
    <property type="match status" value="1"/>
</dbReference>
<evidence type="ECO:0000313" key="3">
    <source>
        <dbReference type="Proteomes" id="UP001056436"/>
    </source>
</evidence>
<dbReference type="EMBL" id="SDAQ01000005">
    <property type="protein sequence ID" value="KAI3558087.1"/>
    <property type="molecule type" value="Genomic_DNA"/>
</dbReference>
<protein>
    <recommendedName>
        <fullName evidence="1">Fungal lipase-type domain-containing protein</fullName>
    </recommendedName>
</protein>
<feature type="domain" description="Fungal lipase-type" evidence="1">
    <location>
        <begin position="175"/>
        <end position="249"/>
    </location>
</feature>